<reference evidence="2 3" key="1">
    <citation type="submission" date="2014-12" db="EMBL/GenBank/DDBJ databases">
        <authorList>
            <person name="Kuzmanovic N."/>
            <person name="Pulawska J."/>
            <person name="Obradovic A."/>
        </authorList>
    </citation>
    <scope>NUCLEOTIDE SEQUENCE [LARGE SCALE GENOMIC DNA]</scope>
    <source>
        <strain evidence="2 3">KFB 330</strain>
    </source>
</reference>
<evidence type="ECO:0000256" key="1">
    <source>
        <dbReference type="SAM" id="MobiDB-lite"/>
    </source>
</evidence>
<comment type="caution">
    <text evidence="2">The sequence shown here is derived from an EMBL/GenBank/DDBJ whole genome shotgun (WGS) entry which is preliminary data.</text>
</comment>
<evidence type="ECO:0000313" key="3">
    <source>
        <dbReference type="Proteomes" id="UP000032564"/>
    </source>
</evidence>
<feature type="compositionally biased region" description="Basic and acidic residues" evidence="1">
    <location>
        <begin position="21"/>
        <end position="49"/>
    </location>
</feature>
<organism evidence="2 3">
    <name type="scientific">Agrobacterium arsenijevicii</name>
    <dbReference type="NCBI Taxonomy" id="1585697"/>
    <lineage>
        <taxon>Bacteria</taxon>
        <taxon>Pseudomonadati</taxon>
        <taxon>Pseudomonadota</taxon>
        <taxon>Alphaproteobacteria</taxon>
        <taxon>Hyphomicrobiales</taxon>
        <taxon>Rhizobiaceae</taxon>
        <taxon>Rhizobium/Agrobacterium group</taxon>
        <taxon>Agrobacterium</taxon>
    </lineage>
</organism>
<evidence type="ECO:0000313" key="2">
    <source>
        <dbReference type="EMBL" id="KJF72010.1"/>
    </source>
</evidence>
<protein>
    <submittedName>
        <fullName evidence="2">Uncharacterized protein</fullName>
    </submittedName>
</protein>
<sequence>MALKMRINDWNSAPRHSLSSRQKETQREFVMDHKKEPGDFADKKREEQGRGVIVAGPDAHENEKGGKAPSGKAENPSPDKPVSSSDRR</sequence>
<accession>A0ABR5D4K7</accession>
<dbReference type="Proteomes" id="UP000032564">
    <property type="component" value="Unassembled WGS sequence"/>
</dbReference>
<gene>
    <name evidence="2" type="ORF">RP75_18270</name>
</gene>
<feature type="region of interest" description="Disordered" evidence="1">
    <location>
        <begin position="1"/>
        <end position="88"/>
    </location>
</feature>
<name>A0ABR5D4K7_9HYPH</name>
<keyword evidence="3" id="KW-1185">Reference proteome</keyword>
<dbReference type="EMBL" id="JWIT01000012">
    <property type="protein sequence ID" value="KJF72010.1"/>
    <property type="molecule type" value="Genomic_DNA"/>
</dbReference>
<proteinExistence type="predicted"/>